<dbReference type="GO" id="GO:0005509">
    <property type="term" value="F:calcium ion binding"/>
    <property type="evidence" value="ECO:0007669"/>
    <property type="project" value="InterPro"/>
</dbReference>
<dbReference type="GO" id="GO:0016020">
    <property type="term" value="C:membrane"/>
    <property type="evidence" value="ECO:0007669"/>
    <property type="project" value="InterPro"/>
</dbReference>
<feature type="repeat" description="NHL" evidence="2">
    <location>
        <begin position="323"/>
        <end position="353"/>
    </location>
</feature>
<evidence type="ECO:0000313" key="5">
    <source>
        <dbReference type="Proteomes" id="UP000886657"/>
    </source>
</evidence>
<feature type="signal peptide" evidence="3">
    <location>
        <begin position="1"/>
        <end position="31"/>
    </location>
</feature>
<dbReference type="Pfam" id="PF05345">
    <property type="entry name" value="He_PIG"/>
    <property type="match status" value="2"/>
</dbReference>
<feature type="chain" id="PRO_5038780487" evidence="3">
    <location>
        <begin position="32"/>
        <end position="927"/>
    </location>
</feature>
<dbReference type="InterPro" id="IPR011042">
    <property type="entry name" value="6-blade_b-propeller_TolB-like"/>
</dbReference>
<accession>A0A9D7SEH9</accession>
<organism evidence="4 5">
    <name type="scientific">Candidatus Geothrix skivensis</name>
    <dbReference type="NCBI Taxonomy" id="2954439"/>
    <lineage>
        <taxon>Bacteria</taxon>
        <taxon>Pseudomonadati</taxon>
        <taxon>Acidobacteriota</taxon>
        <taxon>Holophagae</taxon>
        <taxon>Holophagales</taxon>
        <taxon>Holophagaceae</taxon>
        <taxon>Geothrix</taxon>
    </lineage>
</organism>
<protein>
    <submittedName>
        <fullName evidence="4">Ig domain-containing protein</fullName>
    </submittedName>
</protein>
<dbReference type="Gene3D" id="2.60.40.10">
    <property type="entry name" value="Immunoglobulins"/>
    <property type="match status" value="2"/>
</dbReference>
<dbReference type="InterPro" id="IPR000033">
    <property type="entry name" value="LDLR_classB_rpt"/>
</dbReference>
<feature type="repeat" description="NHL" evidence="2">
    <location>
        <begin position="371"/>
        <end position="406"/>
    </location>
</feature>
<name>A0A9D7SEH9_9BACT</name>
<evidence type="ECO:0000256" key="3">
    <source>
        <dbReference type="SAM" id="SignalP"/>
    </source>
</evidence>
<evidence type="ECO:0000256" key="2">
    <source>
        <dbReference type="PROSITE-ProRule" id="PRU00504"/>
    </source>
</evidence>
<dbReference type="Gene3D" id="2.120.10.30">
    <property type="entry name" value="TolB, C-terminal domain"/>
    <property type="match status" value="7"/>
</dbReference>
<dbReference type="InterPro" id="IPR001258">
    <property type="entry name" value="NHL_repeat"/>
</dbReference>
<comment type="caution">
    <text evidence="4">The sequence shown here is derived from an EMBL/GenBank/DDBJ whole genome shotgun (WGS) entry which is preliminary data.</text>
</comment>
<dbReference type="SUPFAM" id="SSF49313">
    <property type="entry name" value="Cadherin-like"/>
    <property type="match status" value="2"/>
</dbReference>
<proteinExistence type="predicted"/>
<dbReference type="SMART" id="SM00135">
    <property type="entry name" value="LY"/>
    <property type="match status" value="3"/>
</dbReference>
<dbReference type="InterPro" id="IPR013783">
    <property type="entry name" value="Ig-like_fold"/>
</dbReference>
<dbReference type="Proteomes" id="UP000886657">
    <property type="component" value="Unassembled WGS sequence"/>
</dbReference>
<gene>
    <name evidence="4" type="ORF">IPP58_01770</name>
</gene>
<evidence type="ECO:0000313" key="4">
    <source>
        <dbReference type="EMBL" id="MBK9795225.1"/>
    </source>
</evidence>
<evidence type="ECO:0000256" key="1">
    <source>
        <dbReference type="ARBA" id="ARBA00022737"/>
    </source>
</evidence>
<reference evidence="4" key="1">
    <citation type="submission" date="2020-10" db="EMBL/GenBank/DDBJ databases">
        <title>Connecting structure to function with the recovery of over 1000 high-quality activated sludge metagenome-assembled genomes encoding full-length rRNA genes using long-read sequencing.</title>
        <authorList>
            <person name="Singleton C.M."/>
            <person name="Petriglieri F."/>
            <person name="Kristensen J.M."/>
            <person name="Kirkegaard R.H."/>
            <person name="Michaelsen T.Y."/>
            <person name="Andersen M.H."/>
            <person name="Karst S.M."/>
            <person name="Dueholm M.S."/>
            <person name="Nielsen P.H."/>
            <person name="Albertsen M."/>
        </authorList>
    </citation>
    <scope>NUCLEOTIDE SEQUENCE</scope>
    <source>
        <strain evidence="4">Skiv_18-Q3-R9-52_MAXAC.067</strain>
    </source>
</reference>
<keyword evidence="1" id="KW-0677">Repeat</keyword>
<dbReference type="EMBL" id="JADKIO010000004">
    <property type="protein sequence ID" value="MBK9795225.1"/>
    <property type="molecule type" value="Genomic_DNA"/>
</dbReference>
<feature type="repeat" description="NHL" evidence="2">
    <location>
        <begin position="474"/>
        <end position="516"/>
    </location>
</feature>
<keyword evidence="3" id="KW-0732">Signal</keyword>
<dbReference type="SUPFAM" id="SSF63829">
    <property type="entry name" value="Calcium-dependent phosphotriesterase"/>
    <property type="match status" value="3"/>
</dbReference>
<dbReference type="Pfam" id="PF01436">
    <property type="entry name" value="NHL"/>
    <property type="match status" value="7"/>
</dbReference>
<dbReference type="PANTHER" id="PTHR13833">
    <property type="match status" value="1"/>
</dbReference>
<sequence>MAMFALSSPLLPTRRVLHATLALSLVALAPACGGGGGSSATPSVPAPTGLAYPTNPAVYVKGTTIAANTPTVTSGSALTYSVTPAIPAGLALNATTGAITGTPTAVSAAATFLVQATNAGGSTTANLRVTVNDLAPGFAYSPTSVLYGKDIPIAPLTPSSTGGAITTWSVAPPLPAGLAFSTTTGAITGTPTAGAAVQTYTITASNSGGSLAKVLSLGVAAAAPTISGFLASPSTVPMGSPTTLSWTLSGDPASALTVNGASVFGGGSASVVPARRQTYTLAASNLMGSSQAHATVAARGLDLLAGNVDGPGWVDGTGTAARFNQPQGVAADAVGNLYVSDSTNQTIRKIAPGGVVSTLAGSVGQQASWDGATAGFRNPAGLAVDAAGNLYVADRGNSSIRKVTPAGLTSTLAGTSGSSGSADGTGAVARFAAPTGLALTAAGDLIVADTNNHLLRKVTAAGVVTTFAGTAGLGGTTDGTGASARFTYPEGVVVHANGNVYVTDRGNQTLRQVTPAGVVTTLAGSAGLGGTQDGAGSAARFYNPHSVAVDPSGDLWVSDGSQTLRRVTTAGTVTTVAGTVSAYGWVDGPTASAKFNGVRGLAFLPSGRLAIADEFNHAVRLLDMTQGLSTFAGAPPQAGNTDGYATSARFAGPQSVTVDGSGNAYVADYGNSTIRKVTPDGQTTTLAGTAGLSGPSGLAMDAAGNLFVLDALNHTLLRITPAGVMSTLAGQAGTAGGADGTGSGARFSSPYMVVADPSGNLYVTETGNHTIRKVTPGGVVTTIAGLAGTAGSADGNGPAARFNIPTGIAMDGGGNLFVGDMNNNRIRKITPTGDVTTLAISTFLYWPRGLAFDPTGRLLVAADLGQAVYAIDTTTGTANLLLGTADFEGAFTGLLPAGLSHPMGLAFTPLGDLLITTANGLMLATAP</sequence>
<dbReference type="PANTHER" id="PTHR13833:SF71">
    <property type="entry name" value="NHL DOMAIN-CONTAINING PROTEIN"/>
    <property type="match status" value="1"/>
</dbReference>
<dbReference type="AlphaFoldDB" id="A0A9D7SEH9"/>
<dbReference type="InterPro" id="IPR015919">
    <property type="entry name" value="Cadherin-like_sf"/>
</dbReference>
<dbReference type="PROSITE" id="PS51125">
    <property type="entry name" value="NHL"/>
    <property type="match status" value="3"/>
</dbReference>